<evidence type="ECO:0000256" key="1">
    <source>
        <dbReference type="ARBA" id="ARBA00004496"/>
    </source>
</evidence>
<dbReference type="AGR" id="MGI:96759"/>
<dbReference type="AlphaFoldDB" id="A0A1B0GS79"/>
<reference evidence="7" key="5">
    <citation type="submission" date="2025-08" db="UniProtKB">
        <authorList>
            <consortium name="Ensembl"/>
        </authorList>
    </citation>
    <scope>IDENTIFICATION</scope>
    <source>
        <strain evidence="7">C57BL/6J</strain>
    </source>
</reference>
<dbReference type="MGI" id="MGI:96759">
    <property type="gene designation" value="Ldha"/>
</dbReference>
<dbReference type="Proteomes" id="UP000000589">
    <property type="component" value="Chromosome 7"/>
</dbReference>
<evidence type="ECO:0000256" key="5">
    <source>
        <dbReference type="SAM" id="MobiDB-lite"/>
    </source>
</evidence>
<dbReference type="ExpressionAtlas" id="A0A1B0GS79">
    <property type="expression patterns" value="baseline and differential"/>
</dbReference>
<dbReference type="ProteomicsDB" id="353260"/>
<evidence type="ECO:0007829" key="10">
    <source>
        <dbReference type="PeptideAtlas" id="A0A1B0GS79"/>
    </source>
</evidence>
<dbReference type="SUPFAM" id="SSF51735">
    <property type="entry name" value="NAD(P)-binding Rossmann-fold domains"/>
    <property type="match status" value="1"/>
</dbReference>
<reference evidence="7 9" key="1">
    <citation type="journal article" date="2009" name="PLoS Biol.">
        <title>Lineage-specific biology revealed by a finished genome assembly of the mouse.</title>
        <authorList>
            <consortium name="Mouse Genome Sequencing Consortium"/>
            <person name="Church D.M."/>
            <person name="Goodstadt L."/>
            <person name="Hillier L.W."/>
            <person name="Zody M.C."/>
            <person name="Goldstein S."/>
            <person name="She X."/>
            <person name="Bult C.J."/>
            <person name="Agarwala R."/>
            <person name="Cherry J.L."/>
            <person name="DiCuccio M."/>
            <person name="Hlavina W."/>
            <person name="Kapustin Y."/>
            <person name="Meric P."/>
            <person name="Maglott D."/>
            <person name="Birtle Z."/>
            <person name="Marques A.C."/>
            <person name="Graves T."/>
            <person name="Zhou S."/>
            <person name="Teague B."/>
            <person name="Potamousis K."/>
            <person name="Churas C."/>
            <person name="Place M."/>
            <person name="Herschleb J."/>
            <person name="Runnheim R."/>
            <person name="Forrest D."/>
            <person name="Amos-Landgraf J."/>
            <person name="Schwartz D.C."/>
            <person name="Cheng Z."/>
            <person name="Lindblad-Toh K."/>
            <person name="Eichler E.E."/>
            <person name="Ponting C.P."/>
        </authorList>
    </citation>
    <scope>NUCLEOTIDE SEQUENCE [LARGE SCALE GENOMIC DNA]</scope>
    <source>
        <strain evidence="7 9">C57BL/6J</strain>
    </source>
</reference>
<dbReference type="GO" id="GO:0019752">
    <property type="term" value="P:carboxylic acid metabolic process"/>
    <property type="evidence" value="ECO:0007669"/>
    <property type="project" value="InterPro"/>
</dbReference>
<reference evidence="12" key="2">
    <citation type="journal article" date="2010" name="Cell">
        <title>A tissue-specific atlas of mouse protein phosphorylation and expression.</title>
        <authorList>
            <person name="Huttlin E.L."/>
            <person name="Jedrychowski M.P."/>
            <person name="Elias J.E."/>
            <person name="Goswami T."/>
            <person name="Rad R."/>
            <person name="Beausoleil S.A."/>
            <person name="Villen J."/>
            <person name="Haas W."/>
            <person name="Sowa M.E."/>
            <person name="Gygi S.P."/>
        </authorList>
    </citation>
    <scope>IDENTIFICATION BY MASS SPECTROMETRY [LARGE SCALE ANALYSIS]</scope>
</reference>
<dbReference type="VEuPathDB" id="HostDB:ENSMUSG00000063229"/>
<dbReference type="PANTHER" id="PTHR43128">
    <property type="entry name" value="L-2-HYDROXYCARBOXYLATE DEHYDROGENASE (NAD(P)(+))"/>
    <property type="match status" value="1"/>
</dbReference>
<evidence type="ECO:0007829" key="11">
    <source>
        <dbReference type="ProteomicsDB" id="A0A1B0GS79"/>
    </source>
</evidence>
<reference evidence="7" key="6">
    <citation type="submission" date="2025-09" db="UniProtKB">
        <authorList>
            <consortium name="Ensembl"/>
        </authorList>
    </citation>
    <scope>IDENTIFICATION</scope>
    <source>
        <strain evidence="7">C57BL/6J</strain>
    </source>
</reference>
<dbReference type="InterPro" id="IPR001557">
    <property type="entry name" value="L-lactate/malate_DH"/>
</dbReference>
<accession>A0A1B0GS79</accession>
<evidence type="ECO:0007829" key="13">
    <source>
        <dbReference type="PubMed" id="23806337"/>
    </source>
</evidence>
<keyword evidence="3" id="KW-0963">Cytoplasm</keyword>
<dbReference type="PANTHER" id="PTHR43128:SF10">
    <property type="entry name" value="L-LACTATE DEHYDROGENASE A CHAIN"/>
    <property type="match status" value="1"/>
</dbReference>
<dbReference type="PROSITE" id="PS51257">
    <property type="entry name" value="PROKAR_LIPOPROTEIN"/>
    <property type="match status" value="1"/>
</dbReference>
<keyword evidence="9" id="KW-1185">Reference proteome</keyword>
<evidence type="ECO:0000256" key="2">
    <source>
        <dbReference type="ARBA" id="ARBA00017655"/>
    </source>
</evidence>
<protein>
    <recommendedName>
        <fullName evidence="2">L-lactate dehydrogenase A chain</fullName>
    </recommendedName>
    <alternativeName>
        <fullName evidence="4">LDH muscle subunit</fullName>
    </alternativeName>
</protein>
<reference evidence="7 9" key="3">
    <citation type="journal article" date="2011" name="PLoS Biol.">
        <title>Modernizing reference genome assemblies.</title>
        <authorList>
            <person name="Church D.M."/>
            <person name="Schneider V.A."/>
            <person name="Graves T."/>
            <person name="Auger K."/>
            <person name="Cunningham F."/>
            <person name="Bouk N."/>
            <person name="Chen H.C."/>
            <person name="Agarwala R."/>
            <person name="McLaren W.M."/>
            <person name="Ritchie G.R."/>
            <person name="Albracht D."/>
            <person name="Kremitzki M."/>
            <person name="Rock S."/>
            <person name="Kotkiewicz H."/>
            <person name="Kremitzki C."/>
            <person name="Wollam A."/>
            <person name="Trani L."/>
            <person name="Fulton L."/>
            <person name="Fulton R."/>
            <person name="Matthews L."/>
            <person name="Whitehead S."/>
            <person name="Chow W."/>
            <person name="Torrance J."/>
            <person name="Dunn M."/>
            <person name="Harden G."/>
            <person name="Threadgold G."/>
            <person name="Wood J."/>
            <person name="Collins J."/>
            <person name="Heath P."/>
            <person name="Griffiths G."/>
            <person name="Pelan S."/>
            <person name="Grafham D."/>
            <person name="Eichler E.E."/>
            <person name="Weinstock G."/>
            <person name="Mardis E.R."/>
            <person name="Wilson R.K."/>
            <person name="Howe K."/>
            <person name="Flicek P."/>
            <person name="Hubbard T."/>
        </authorList>
    </citation>
    <scope>NUCLEOTIDE SEQUENCE [LARGE SCALE GENOMIC DNA]</scope>
    <source>
        <strain evidence="7 9">C57BL/6J</strain>
    </source>
</reference>
<reference evidence="13" key="4">
    <citation type="journal article" date="2013" name="Mol. Cell">
        <title>SIRT5-mediated lysine desuccinylation impacts diverse metabolic pathways.</title>
        <authorList>
            <person name="Park J."/>
            <person name="Chen Y."/>
            <person name="Tishkoff D.X."/>
            <person name="Peng C."/>
            <person name="Tan M."/>
            <person name="Dai L."/>
            <person name="Xie Z."/>
            <person name="Zhang Y."/>
            <person name="Zwaans B.M."/>
            <person name="Skinner M.E."/>
            <person name="Lombard D.B."/>
            <person name="Zhao Y."/>
        </authorList>
    </citation>
    <scope>IDENTIFICATION BY MASS SPECTROMETRY [LARGE SCALE ANALYSIS]</scope>
</reference>
<evidence type="ECO:0000256" key="4">
    <source>
        <dbReference type="ARBA" id="ARBA00043238"/>
    </source>
</evidence>
<gene>
    <name evidence="7 8" type="primary">Ldha</name>
</gene>
<dbReference type="Bgee" id="ENSMUSG00000063229">
    <property type="expression patterns" value="Expressed in otic placode and 272 other cell types or tissues"/>
</dbReference>
<evidence type="ECO:0000313" key="8">
    <source>
        <dbReference type="MGI" id="MGI:96759"/>
    </source>
</evidence>
<dbReference type="GO" id="GO:0044283">
    <property type="term" value="P:small molecule biosynthetic process"/>
    <property type="evidence" value="ECO:0007669"/>
    <property type="project" value="UniProtKB-ARBA"/>
</dbReference>
<dbReference type="GO" id="GO:0005737">
    <property type="term" value="C:cytoplasm"/>
    <property type="evidence" value="ECO:0007669"/>
    <property type="project" value="UniProtKB-SubCell"/>
</dbReference>
<dbReference type="Pfam" id="PF00056">
    <property type="entry name" value="Ldh_1_N"/>
    <property type="match status" value="1"/>
</dbReference>
<dbReference type="Ensembl" id="ENSMUST00000210631.2">
    <property type="protein sequence ID" value="ENSMUSP00000147825.2"/>
    <property type="gene ID" value="ENSMUSG00000063229.16"/>
</dbReference>
<sequence length="205" mass="22487">MATLKDQLIVNLLKEEQAPQNKITVVGVGAVGMACAISILMKDLADELALVDVMEDKLKGEMMDLQHGSLFLKTPKIVSSKAGHYHRGGPSARGGEPAQPGPAKREHLQVHHSQHCQVQSTLQAADRLQSSGYLDLRGLENQWLSQKPSNWKWLQSGFSAVPLPDGREAGGSRAELSRLGPGRTWRLQCACVEWCECCRRLPEVS</sequence>
<dbReference type="InterPro" id="IPR036291">
    <property type="entry name" value="NAD(P)-bd_dom_sf"/>
</dbReference>
<organism evidence="7 9">
    <name type="scientific">Mus musculus</name>
    <name type="common">Mouse</name>
    <dbReference type="NCBI Taxonomy" id="10090"/>
    <lineage>
        <taxon>Eukaryota</taxon>
        <taxon>Metazoa</taxon>
        <taxon>Chordata</taxon>
        <taxon>Craniata</taxon>
        <taxon>Vertebrata</taxon>
        <taxon>Euteleostomi</taxon>
        <taxon>Mammalia</taxon>
        <taxon>Eutheria</taxon>
        <taxon>Euarchontoglires</taxon>
        <taxon>Glires</taxon>
        <taxon>Rodentia</taxon>
        <taxon>Myomorpha</taxon>
        <taxon>Muroidea</taxon>
        <taxon>Muridae</taxon>
        <taxon>Murinae</taxon>
        <taxon>Mus</taxon>
        <taxon>Mus</taxon>
    </lineage>
</organism>
<name>A0A1B0GS79_MOUSE</name>
<keyword evidence="10 11" id="KW-1267">Proteomics identification</keyword>
<feature type="region of interest" description="Disordered" evidence="5">
    <location>
        <begin position="81"/>
        <end position="108"/>
    </location>
</feature>
<feature type="domain" description="Lactate/malate dehydrogenase N-terminal" evidence="6">
    <location>
        <begin position="22"/>
        <end position="84"/>
    </location>
</feature>
<dbReference type="Gene3D" id="3.40.50.720">
    <property type="entry name" value="NAD(P)-binding Rossmann-like Domain"/>
    <property type="match status" value="1"/>
</dbReference>
<dbReference type="jPOST" id="A0A1B0GS79"/>
<evidence type="ECO:0000256" key="3">
    <source>
        <dbReference type="ARBA" id="ARBA00022490"/>
    </source>
</evidence>
<evidence type="ECO:0000259" key="6">
    <source>
        <dbReference type="Pfam" id="PF00056"/>
    </source>
</evidence>
<dbReference type="InterPro" id="IPR001236">
    <property type="entry name" value="Lactate/malate_DH_N"/>
</dbReference>
<comment type="subcellular location">
    <subcellularLocation>
        <location evidence="1">Cytoplasm</location>
    </subcellularLocation>
</comment>
<evidence type="ECO:0000313" key="9">
    <source>
        <dbReference type="Proteomes" id="UP000000589"/>
    </source>
</evidence>
<evidence type="ECO:0000313" key="7">
    <source>
        <dbReference type="Ensembl" id="ENSMUSP00000147825.2"/>
    </source>
</evidence>
<evidence type="ECO:0007829" key="12">
    <source>
        <dbReference type="PubMed" id="21183079"/>
    </source>
</evidence>
<dbReference type="GeneTree" id="ENSGT00940000153201"/>
<dbReference type="GO" id="GO:0016616">
    <property type="term" value="F:oxidoreductase activity, acting on the CH-OH group of donors, NAD or NADP as acceptor"/>
    <property type="evidence" value="ECO:0007669"/>
    <property type="project" value="InterPro"/>
</dbReference>
<dbReference type="Antibodypedia" id="4200">
    <property type="antibodies" value="963 antibodies from 43 providers"/>
</dbReference>
<dbReference type="PRINTS" id="PR00086">
    <property type="entry name" value="LLDHDRGNASE"/>
</dbReference>
<proteinExistence type="evidence at protein level"/>
<dbReference type="SMR" id="A0A1B0GS79"/>